<dbReference type="Proteomes" id="UP000598996">
    <property type="component" value="Unassembled WGS sequence"/>
</dbReference>
<proteinExistence type="predicted"/>
<reference evidence="3 4" key="1">
    <citation type="submission" date="2021-01" db="EMBL/GenBank/DDBJ databases">
        <title>Actinoplanes sp. nov. LDG1-01 isolated from lichen.</title>
        <authorList>
            <person name="Saeng-In P."/>
            <person name="Phongsopitanun W."/>
            <person name="Kanchanasin P."/>
            <person name="Yuki M."/>
            <person name="Kudo T."/>
            <person name="Ohkuma M."/>
            <person name="Tanasupawat S."/>
        </authorList>
    </citation>
    <scope>NUCLEOTIDE SEQUENCE [LARGE SCALE GENOMIC DNA]</scope>
    <source>
        <strain evidence="3 4">LDG1-01</strain>
    </source>
</reference>
<keyword evidence="2" id="KW-1133">Transmembrane helix</keyword>
<evidence type="ECO:0000256" key="2">
    <source>
        <dbReference type="SAM" id="Phobius"/>
    </source>
</evidence>
<sequence>MTSLDELKRTLEQGAGHAPDPAGLVEQAQAGAVRLRRRNRIRGAVVTVVAVAAAMAVPSVVRSYSAEPPPPNPAGPMTYYREPYEHTLELASNPTYFTMLHGTQGKTQFLVARSLKNSSRDGGGTVAVHDPGTFDPTRLRRGEQVTVQGHPAHYVDKLEEPAPTDSPSTGPGGTPYRIGPAVGWQDPSGAWVIVYESVDRASLLRLAQTVRLTAPHTAKAPVRFGWVPDDLPVSYTESRDVAEHGVEAQIGLGNPDEAPDQSSPFFMMPYSTPLSVIALPMEGIMTMWGEDYAKRPMKLIAGHKTWYIEGNGGPFNNKDGSQLLIDAGSCAVTLTVKDRTAIPYAALDRMVQNMIIGTCDDTSDWQPIVGP</sequence>
<organism evidence="3 4">
    <name type="scientific">Paractinoplanes lichenicola</name>
    <dbReference type="NCBI Taxonomy" id="2802976"/>
    <lineage>
        <taxon>Bacteria</taxon>
        <taxon>Bacillati</taxon>
        <taxon>Actinomycetota</taxon>
        <taxon>Actinomycetes</taxon>
        <taxon>Micromonosporales</taxon>
        <taxon>Micromonosporaceae</taxon>
        <taxon>Paractinoplanes</taxon>
    </lineage>
</organism>
<feature type="compositionally biased region" description="Basic and acidic residues" evidence="1">
    <location>
        <begin position="1"/>
        <end position="11"/>
    </location>
</feature>
<gene>
    <name evidence="3" type="ORF">JKJ07_04115</name>
</gene>
<evidence type="ECO:0000256" key="1">
    <source>
        <dbReference type="SAM" id="MobiDB-lite"/>
    </source>
</evidence>
<keyword evidence="2" id="KW-0812">Transmembrane</keyword>
<dbReference type="EMBL" id="JAENHO010000001">
    <property type="protein sequence ID" value="MBL7253490.1"/>
    <property type="molecule type" value="Genomic_DNA"/>
</dbReference>
<keyword evidence="4" id="KW-1185">Reference proteome</keyword>
<keyword evidence="2" id="KW-0472">Membrane</keyword>
<evidence type="ECO:0000313" key="4">
    <source>
        <dbReference type="Proteomes" id="UP000598996"/>
    </source>
</evidence>
<feature type="transmembrane region" description="Helical" evidence="2">
    <location>
        <begin position="43"/>
        <end position="61"/>
    </location>
</feature>
<evidence type="ECO:0000313" key="3">
    <source>
        <dbReference type="EMBL" id="MBL7253490.1"/>
    </source>
</evidence>
<comment type="caution">
    <text evidence="3">The sequence shown here is derived from an EMBL/GenBank/DDBJ whole genome shotgun (WGS) entry which is preliminary data.</text>
</comment>
<name>A0ABS1VFU3_9ACTN</name>
<feature type="region of interest" description="Disordered" evidence="1">
    <location>
        <begin position="1"/>
        <end position="22"/>
    </location>
</feature>
<dbReference type="RefSeq" id="WP_202989838.1">
    <property type="nucleotide sequence ID" value="NZ_JAENHO010000001.1"/>
</dbReference>
<accession>A0ABS1VFU3</accession>
<protein>
    <submittedName>
        <fullName evidence="3">Uncharacterized protein</fullName>
    </submittedName>
</protein>